<dbReference type="AlphaFoldDB" id="A0A7W9T2A1"/>
<evidence type="ECO:0000256" key="2">
    <source>
        <dbReference type="ARBA" id="ARBA00022801"/>
    </source>
</evidence>
<dbReference type="GO" id="GO:0017000">
    <property type="term" value="P:antibiotic biosynthetic process"/>
    <property type="evidence" value="ECO:0007669"/>
    <property type="project" value="InterPro"/>
</dbReference>
<dbReference type="SUPFAM" id="SSF56235">
    <property type="entry name" value="N-terminal nucleophile aminohydrolases (Ntn hydrolases)"/>
    <property type="match status" value="1"/>
</dbReference>
<dbReference type="Gene3D" id="1.10.439.10">
    <property type="entry name" value="Penicillin Amidohydrolase, domain 1"/>
    <property type="match status" value="1"/>
</dbReference>
<evidence type="ECO:0000313" key="7">
    <source>
        <dbReference type="Proteomes" id="UP000532746"/>
    </source>
</evidence>
<evidence type="ECO:0000256" key="3">
    <source>
        <dbReference type="ARBA" id="ARBA00023145"/>
    </source>
</evidence>
<dbReference type="PANTHER" id="PTHR34218:SF4">
    <property type="entry name" value="ACYL-HOMOSERINE LACTONE ACYLASE QUIP"/>
    <property type="match status" value="1"/>
</dbReference>
<dbReference type="InterPro" id="IPR002692">
    <property type="entry name" value="S45"/>
</dbReference>
<evidence type="ECO:0000256" key="1">
    <source>
        <dbReference type="ARBA" id="ARBA00006586"/>
    </source>
</evidence>
<dbReference type="PANTHER" id="PTHR34218">
    <property type="entry name" value="PEPTIDASE S45 PENICILLIN AMIDASE"/>
    <property type="match status" value="1"/>
</dbReference>
<organism evidence="6 7">
    <name type="scientific">Hymenobacter luteus</name>
    <dbReference type="NCBI Taxonomy" id="1411122"/>
    <lineage>
        <taxon>Bacteria</taxon>
        <taxon>Pseudomonadati</taxon>
        <taxon>Bacteroidota</taxon>
        <taxon>Cytophagia</taxon>
        <taxon>Cytophagales</taxon>
        <taxon>Hymenobacteraceae</taxon>
        <taxon>Hymenobacter</taxon>
    </lineage>
</organism>
<dbReference type="Gene3D" id="3.60.20.10">
    <property type="entry name" value="Glutamine Phosphoribosylpyrophosphate, subunit 1, domain 1"/>
    <property type="match status" value="1"/>
</dbReference>
<dbReference type="CDD" id="cd03747">
    <property type="entry name" value="Ntn_PGA_like"/>
    <property type="match status" value="1"/>
</dbReference>
<dbReference type="PIRSF" id="PIRSF001227">
    <property type="entry name" value="Pen_acylase"/>
    <property type="match status" value="1"/>
</dbReference>
<dbReference type="InterPro" id="IPR043146">
    <property type="entry name" value="Penicillin_amidase_N_B-knob"/>
</dbReference>
<name>A0A7W9T2A1_9BACT</name>
<proteinExistence type="inferred from homology"/>
<dbReference type="Gene3D" id="1.10.1400.10">
    <property type="match status" value="1"/>
</dbReference>
<reference evidence="6 7" key="1">
    <citation type="submission" date="2020-08" db="EMBL/GenBank/DDBJ databases">
        <title>Genomic Encyclopedia of Type Strains, Phase IV (KMG-IV): sequencing the most valuable type-strain genomes for metagenomic binning, comparative biology and taxonomic classification.</title>
        <authorList>
            <person name="Goeker M."/>
        </authorList>
    </citation>
    <scope>NUCLEOTIDE SEQUENCE [LARGE SCALE GENOMIC DNA]</scope>
    <source>
        <strain evidence="6 7">DSM 26718</strain>
    </source>
</reference>
<protein>
    <submittedName>
        <fullName evidence="6">Penicillin amidase</fullName>
        <ecNumber evidence="6">3.5.1.11</ecNumber>
    </submittedName>
</protein>
<gene>
    <name evidence="6" type="ORF">HNQ93_003071</name>
</gene>
<dbReference type="InterPro" id="IPR029055">
    <property type="entry name" value="Ntn_hydrolases_N"/>
</dbReference>
<evidence type="ECO:0000256" key="4">
    <source>
        <dbReference type="PIRSR" id="PIRSR001227-1"/>
    </source>
</evidence>
<dbReference type="InterPro" id="IPR014395">
    <property type="entry name" value="Pen/GL7ACA/AHL_acylase"/>
</dbReference>
<dbReference type="Gene3D" id="2.30.120.10">
    <property type="match status" value="1"/>
</dbReference>
<keyword evidence="5" id="KW-0106">Calcium</keyword>
<dbReference type="GO" id="GO:0008953">
    <property type="term" value="F:penicillin amidase activity"/>
    <property type="evidence" value="ECO:0007669"/>
    <property type="project" value="UniProtKB-EC"/>
</dbReference>
<keyword evidence="5" id="KW-0479">Metal-binding</keyword>
<dbReference type="EC" id="3.5.1.11" evidence="6"/>
<keyword evidence="2 6" id="KW-0378">Hydrolase</keyword>
<comment type="similarity">
    <text evidence="1">Belongs to the peptidase S45 family.</text>
</comment>
<keyword evidence="3" id="KW-0865">Zymogen</keyword>
<feature type="binding site" evidence="5">
    <location>
        <position position="350"/>
    </location>
    <ligand>
        <name>Ca(2+)</name>
        <dbReference type="ChEBI" id="CHEBI:29108"/>
    </ligand>
</feature>
<evidence type="ECO:0000256" key="5">
    <source>
        <dbReference type="PIRSR" id="PIRSR001227-2"/>
    </source>
</evidence>
<feature type="binding site" evidence="5">
    <location>
        <position position="353"/>
    </location>
    <ligand>
        <name>Ca(2+)</name>
        <dbReference type="ChEBI" id="CHEBI:29108"/>
    </ligand>
</feature>
<feature type="active site" description="Nucleophile" evidence="4">
    <location>
        <position position="278"/>
    </location>
</feature>
<dbReference type="Pfam" id="PF01804">
    <property type="entry name" value="Penicil_amidase"/>
    <property type="match status" value="1"/>
</dbReference>
<accession>A0A7W9T2A1</accession>
<comment type="caution">
    <text evidence="6">The sequence shown here is derived from an EMBL/GenBank/DDBJ whole genome shotgun (WGS) entry which is preliminary data.</text>
</comment>
<evidence type="ECO:0000313" key="6">
    <source>
        <dbReference type="EMBL" id="MBB6060205.1"/>
    </source>
</evidence>
<sequence length="832" mass="94184">MLRILKAGFVLLVTLTLTWTLNTKQGDVPPLARLLSPYRGMWQNGEAEADVAAQQTLQLLGLHQPVRVRFDDRRVPHIFAQNEHDLYYAQGYLTAHDRLWQMEFMTRVAAGRISEVVGPKALEYDRFQRRMGLPYGAENTLREMLRNDTTRLVLESYAAGVNAYINSLSPKDYPFEYKLLDYAPEPWQPLKSALLLKLMAWDLSGRSDDLRLSNILSKYGPEVVRDLFPDYPNRTDAIVPPGTPLEFEPRPVPPTPPSFTAAMAGKLPQREPDPELGSNNFAVAGSRSASGLPLLANDPHLQLNLPSIWYQAQLHAPGVNVYGVTIPGAPTIIIGFNEDVAWGVTNVGGDVLDWYQLKFRDARQREYWHEGRWKPVRRVVERIAVRGQPDRLDTVLYTHHGPIVYDQQEKVFNKQTPIRHALRWTAHDGGNEVLAFYRLNRAHSYPDYRRALRTYASPAQNFIFADNRNEIAIQPNGRFPLKWPDQGKFILDGTDARYDWQGWIPMEQNPHVKDPARGFVSSANQPSAGFDYPYYLGWDYAPSDRGHRINERLTQLRGATPDSLRNLQNDNLGVNARQMLPWMLSTVTGSKMTDNCFLPLLPNSPEYAAVGALAQWNYRYESDAVAASVFELWYNDLVKRLWDDDFGSAAGLEMRYPSRARTNQLLLRESGSMLTCFQKASPWIDDRTTAKRENVHDLLTASLHFAVDSLTRKFGPMGPKWAWANQKSTDINHLANLTGFGRQDIDCPGSPGSVNATGPRNGPSWRMVVALGPQVKAYGIFPGGQSGNPASAYYDDMIESWRVGKLDELVFLRAADENHPRLQAAWRLEARP</sequence>
<dbReference type="RefSeq" id="WP_183404315.1">
    <property type="nucleotide sequence ID" value="NZ_JACHGG010000004.1"/>
</dbReference>
<comment type="cofactor">
    <cofactor evidence="5">
        <name>Ca(2+)</name>
        <dbReference type="ChEBI" id="CHEBI:29108"/>
    </cofactor>
    <text evidence="5">Binds 1 Ca(2+) ion per dimer.</text>
</comment>
<keyword evidence="7" id="KW-1185">Reference proteome</keyword>
<dbReference type="InterPro" id="IPR043147">
    <property type="entry name" value="Penicillin_amidase_A-knob"/>
</dbReference>
<dbReference type="InterPro" id="IPR023343">
    <property type="entry name" value="Penicillin_amidase_dom1"/>
</dbReference>
<dbReference type="EMBL" id="JACHGG010000004">
    <property type="protein sequence ID" value="MBB6060205.1"/>
    <property type="molecule type" value="Genomic_DNA"/>
</dbReference>
<dbReference type="Proteomes" id="UP000532746">
    <property type="component" value="Unassembled WGS sequence"/>
</dbReference>
<dbReference type="GO" id="GO:0046872">
    <property type="term" value="F:metal ion binding"/>
    <property type="evidence" value="ECO:0007669"/>
    <property type="project" value="UniProtKB-KW"/>
</dbReference>